<reference evidence="2" key="1">
    <citation type="submission" date="2021-01" db="UniProtKB">
        <authorList>
            <consortium name="EnsemblMetazoa"/>
        </authorList>
    </citation>
    <scope>IDENTIFICATION</scope>
</reference>
<dbReference type="InterPro" id="IPR002156">
    <property type="entry name" value="RNaseH_domain"/>
</dbReference>
<dbReference type="PANTHER" id="PTHR33050">
    <property type="entry name" value="REVERSE TRANSCRIPTASE DOMAIN-CONTAINING PROTEIN"/>
    <property type="match status" value="1"/>
</dbReference>
<dbReference type="InterPro" id="IPR052055">
    <property type="entry name" value="Hepadnavirus_pol/RT"/>
</dbReference>
<keyword evidence="3" id="KW-1185">Reference proteome</keyword>
<name>A0A7M5V8I0_9CNID</name>
<dbReference type="GO" id="GO:0004523">
    <property type="term" value="F:RNA-DNA hybrid ribonuclease activity"/>
    <property type="evidence" value="ECO:0007669"/>
    <property type="project" value="InterPro"/>
</dbReference>
<dbReference type="PANTHER" id="PTHR33050:SF7">
    <property type="entry name" value="RIBONUCLEASE H"/>
    <property type="match status" value="1"/>
</dbReference>
<dbReference type="EnsemblMetazoa" id="CLYHEMT009395.1">
    <property type="protein sequence ID" value="CLYHEMP009395.1"/>
    <property type="gene ID" value="CLYHEMG009395"/>
</dbReference>
<dbReference type="InterPro" id="IPR043502">
    <property type="entry name" value="DNA/RNA_pol_sf"/>
</dbReference>
<sequence length="380" mass="44222">SETFKFFVPEKKISALKKLLSSLILRQRGSAREISRVAGMIISMKPAIGSISQILTRHLFFFINEKPTWDRQHDLNNEVCEELLFWFNNLDFYNGHKIRTNNSITKVVFSDASEKGYGSFIIEKLGNIVARDNFNYSEKGTSSTYRELLAVKYSLESFYSLLTNQKILWHSDNTNVARIIQIGSRKHHLQNIALDIFKLCLKFDIEITTQWIPREYNQIADQISKYIDYDDWSIDYESFSYIQEKFGKFTFDRFASYTNRKVDSFNSKFYCPGTLGVDSFTCDWSNHFNWLCPPISLIGDTLRHLKSCKGKGVLFVPLWRSAYYWPLITKKEGTFESFVSGYLILQPYFLSNCSSLFKGFANFNSIALYLDFSSLEKTSK</sequence>
<accession>A0A7M5V8I0</accession>
<evidence type="ECO:0000259" key="1">
    <source>
        <dbReference type="Pfam" id="PF13456"/>
    </source>
</evidence>
<dbReference type="AlphaFoldDB" id="A0A7M5V8I0"/>
<organism evidence="2 3">
    <name type="scientific">Clytia hemisphaerica</name>
    <dbReference type="NCBI Taxonomy" id="252671"/>
    <lineage>
        <taxon>Eukaryota</taxon>
        <taxon>Metazoa</taxon>
        <taxon>Cnidaria</taxon>
        <taxon>Hydrozoa</taxon>
        <taxon>Hydroidolina</taxon>
        <taxon>Leptothecata</taxon>
        <taxon>Obeliida</taxon>
        <taxon>Clytiidae</taxon>
        <taxon>Clytia</taxon>
    </lineage>
</organism>
<dbReference type="Pfam" id="PF13456">
    <property type="entry name" value="RVT_3"/>
    <property type="match status" value="1"/>
</dbReference>
<dbReference type="OrthoDB" id="5949486at2759"/>
<dbReference type="GO" id="GO:0006259">
    <property type="term" value="P:DNA metabolic process"/>
    <property type="evidence" value="ECO:0007669"/>
    <property type="project" value="UniProtKB-ARBA"/>
</dbReference>
<evidence type="ECO:0000313" key="3">
    <source>
        <dbReference type="Proteomes" id="UP000594262"/>
    </source>
</evidence>
<evidence type="ECO:0000313" key="2">
    <source>
        <dbReference type="EnsemblMetazoa" id="CLYHEMP009395.1"/>
    </source>
</evidence>
<dbReference type="Proteomes" id="UP000594262">
    <property type="component" value="Unplaced"/>
</dbReference>
<dbReference type="Gene3D" id="3.30.420.10">
    <property type="entry name" value="Ribonuclease H-like superfamily/Ribonuclease H"/>
    <property type="match status" value="1"/>
</dbReference>
<dbReference type="InterPro" id="IPR036397">
    <property type="entry name" value="RNaseH_sf"/>
</dbReference>
<proteinExistence type="predicted"/>
<dbReference type="GO" id="GO:0003676">
    <property type="term" value="F:nucleic acid binding"/>
    <property type="evidence" value="ECO:0007669"/>
    <property type="project" value="InterPro"/>
</dbReference>
<dbReference type="SUPFAM" id="SSF56672">
    <property type="entry name" value="DNA/RNA polymerases"/>
    <property type="match status" value="1"/>
</dbReference>
<protein>
    <recommendedName>
        <fullName evidence="1">RNase H type-1 domain-containing protein</fullName>
    </recommendedName>
</protein>
<feature type="domain" description="RNase H type-1" evidence="1">
    <location>
        <begin position="138"/>
        <end position="225"/>
    </location>
</feature>
<dbReference type="CDD" id="cd09275">
    <property type="entry name" value="RNase_HI_RT_DIRS1"/>
    <property type="match status" value="1"/>
</dbReference>